<name>A0A2Z4IYQ8_9ACTN</name>
<keyword evidence="3" id="KW-1185">Reference proteome</keyword>
<accession>A0A2Z4IYQ8</accession>
<dbReference type="EMBL" id="CP030073">
    <property type="protein sequence ID" value="AWW37927.1"/>
    <property type="molecule type" value="Genomic_DNA"/>
</dbReference>
<evidence type="ECO:0000313" key="3">
    <source>
        <dbReference type="Proteomes" id="UP000249616"/>
    </source>
</evidence>
<organism evidence="2 3">
    <name type="scientific">Streptomyces cadmiisoli</name>
    <dbReference type="NCBI Taxonomy" id="2184053"/>
    <lineage>
        <taxon>Bacteria</taxon>
        <taxon>Bacillati</taxon>
        <taxon>Actinomycetota</taxon>
        <taxon>Actinomycetes</taxon>
        <taxon>Kitasatosporales</taxon>
        <taxon>Streptomycetaceae</taxon>
        <taxon>Streptomyces</taxon>
        <taxon>Streptomyces aurantiacus group</taxon>
    </lineage>
</organism>
<reference evidence="2 3" key="1">
    <citation type="journal article" date="2019" name="Int. J. Syst. Evol. Microbiol.">
        <title>Streptomyces cadmiisoli sp. nov., a novel actinomycete isolated from cadmium-contaminated soil.</title>
        <authorList>
            <person name="Li K."/>
            <person name="Tang X."/>
            <person name="Zhao J."/>
            <person name="Guo Y."/>
            <person name="Tang Y."/>
            <person name="Gao J."/>
        </authorList>
    </citation>
    <scope>NUCLEOTIDE SEQUENCE [LARGE SCALE GENOMIC DNA]</scope>
    <source>
        <strain evidence="2 3">ZFG47</strain>
    </source>
</reference>
<dbReference type="RefSeq" id="WP_107093892.1">
    <property type="nucleotide sequence ID" value="NZ_CBDRHE010000139.1"/>
</dbReference>
<protein>
    <submittedName>
        <fullName evidence="2">Uncharacterized protein</fullName>
    </submittedName>
</protein>
<keyword evidence="1" id="KW-0812">Transmembrane</keyword>
<dbReference type="Pfam" id="PF26627">
    <property type="entry name" value="MmpB"/>
    <property type="match status" value="1"/>
</dbReference>
<proteinExistence type="predicted"/>
<feature type="transmembrane region" description="Helical" evidence="1">
    <location>
        <begin position="20"/>
        <end position="41"/>
    </location>
</feature>
<gene>
    <name evidence="2" type="ORF">DN051_15795</name>
</gene>
<evidence type="ECO:0000313" key="2">
    <source>
        <dbReference type="EMBL" id="AWW37927.1"/>
    </source>
</evidence>
<keyword evidence="1" id="KW-1133">Transmembrane helix</keyword>
<dbReference type="NCBIfam" id="NF047320">
    <property type="entry name" value="morpho_MmpB"/>
    <property type="match status" value="1"/>
</dbReference>
<dbReference type="InterPro" id="IPR058070">
    <property type="entry name" value="MmpB-like"/>
</dbReference>
<sequence length="42" mass="4751">MLWSDPENEPPEELRETQKMLRRLGVLVALAMVLTMIVIGLG</sequence>
<dbReference type="KEGG" id="scad:DN051_15795"/>
<evidence type="ECO:0000256" key="1">
    <source>
        <dbReference type="SAM" id="Phobius"/>
    </source>
</evidence>
<keyword evidence="1" id="KW-0472">Membrane</keyword>
<dbReference type="AlphaFoldDB" id="A0A2Z4IYQ8"/>
<dbReference type="Proteomes" id="UP000249616">
    <property type="component" value="Chromosome"/>
</dbReference>